<dbReference type="Proteomes" id="UP000184330">
    <property type="component" value="Unassembled WGS sequence"/>
</dbReference>
<dbReference type="OrthoDB" id="3140657at2759"/>
<dbReference type="PANTHER" id="PTHR42057">
    <property type="entry name" value="F-BOX DOMAIN PROTEIN (AFU_ORTHOLOGUE AFUA_4G00200)"/>
    <property type="match status" value="1"/>
</dbReference>
<evidence type="ECO:0008006" key="3">
    <source>
        <dbReference type="Google" id="ProtNLM"/>
    </source>
</evidence>
<proteinExistence type="predicted"/>
<dbReference type="SUPFAM" id="SSF52058">
    <property type="entry name" value="L domain-like"/>
    <property type="match status" value="1"/>
</dbReference>
<reference evidence="1 2" key="1">
    <citation type="submission" date="2016-03" db="EMBL/GenBank/DDBJ databases">
        <authorList>
            <person name="Ploux O."/>
        </authorList>
    </citation>
    <scope>NUCLEOTIDE SEQUENCE [LARGE SCALE GENOMIC DNA]</scope>
    <source>
        <strain evidence="1 2">UAMH 11012</strain>
    </source>
</reference>
<dbReference type="PANTHER" id="PTHR42057:SF2">
    <property type="entry name" value="F-BOX DOMAIN PROTEIN (AFU_ORTHOLOGUE AFUA_4G00200)-RELATED"/>
    <property type="match status" value="1"/>
</dbReference>
<evidence type="ECO:0000313" key="2">
    <source>
        <dbReference type="Proteomes" id="UP000184330"/>
    </source>
</evidence>
<gene>
    <name evidence="1" type="ORF">PAC_16951</name>
</gene>
<protein>
    <recommendedName>
        <fullName evidence="3">F-box domain-containing protein</fullName>
    </recommendedName>
</protein>
<keyword evidence="2" id="KW-1185">Reference proteome</keyword>
<evidence type="ECO:0000313" key="1">
    <source>
        <dbReference type="EMBL" id="CZR67052.1"/>
    </source>
</evidence>
<name>A0A1L7XPS7_9HELO</name>
<sequence>MASPFEKLPAEVLCSINLLLGKPELYSLSVASKTLSEISLKALVSDVALYPNDESVSRFCNLASTSRLAIEVRSVYIYTSNAPYVSRCPSLPKDEGDFDFIQDMYERVSPIYDSEKDTQMSDNFKRAIRRISELPNLDSVALQFDAYCGEEDGHWLSEPTETHTFRAKVLKHLVKTLIKHQAQPNHRRIRKLSLINLQNLNPEMTHSRTTWEGTTRTKLQQGFLDIMSGLDTFKMRIVNEVAIENESRYHFALWQPQNFLNGLFANWFRPCFDNLKHLTLLNDMYFGVIPSLKQTSVFVFPHLKSLTLENFVFGADWQLDWILEHKTLKSLHLINCAIIYHTTLIGEDKHEGYQAHSENVYQEQHAKGSLTWSYDKRWHDYFPVIRERLPRLKHFQFVGGEEVGCDERTCVRRRDWVENIVMEESRLFKEIYLIYDERETMKFGRVYLLGGDDAEDIMEPVRPSCEEEDEIALRQLLEGIGMRLPIGIEYNMSKGGVTR</sequence>
<accession>A0A1L7XPS7</accession>
<dbReference type="AlphaFoldDB" id="A0A1L7XPS7"/>
<dbReference type="EMBL" id="FJOG01000041">
    <property type="protein sequence ID" value="CZR67052.1"/>
    <property type="molecule type" value="Genomic_DNA"/>
</dbReference>
<organism evidence="1 2">
    <name type="scientific">Phialocephala subalpina</name>
    <dbReference type="NCBI Taxonomy" id="576137"/>
    <lineage>
        <taxon>Eukaryota</taxon>
        <taxon>Fungi</taxon>
        <taxon>Dikarya</taxon>
        <taxon>Ascomycota</taxon>
        <taxon>Pezizomycotina</taxon>
        <taxon>Leotiomycetes</taxon>
        <taxon>Helotiales</taxon>
        <taxon>Mollisiaceae</taxon>
        <taxon>Phialocephala</taxon>
        <taxon>Phialocephala fortinii species complex</taxon>
    </lineage>
</organism>